<dbReference type="RefSeq" id="WP_013578382.1">
    <property type="nucleotide sequence ID" value="NC_015063.1"/>
</dbReference>
<accession>A0A0H3FIZ4</accession>
<name>A0A0H3FIZ4_RAHSY</name>
<organism evidence="2 3">
    <name type="scientific">Rahnella sp. (strain Y9602)</name>
    <dbReference type="NCBI Taxonomy" id="2703885"/>
    <lineage>
        <taxon>Bacteria</taxon>
        <taxon>Pseudomonadati</taxon>
        <taxon>Pseudomonadota</taxon>
        <taxon>Gammaproteobacteria</taxon>
        <taxon>Enterobacterales</taxon>
        <taxon>Yersiniaceae</taxon>
        <taxon>Rahnella</taxon>
    </lineage>
</organism>
<geneLocation type="plasmid" evidence="2 3">
    <name>pRAHAQ02</name>
</geneLocation>
<dbReference type="NCBIfam" id="TIGR00778">
    <property type="entry name" value="ahpD_dom"/>
    <property type="match status" value="1"/>
</dbReference>
<keyword evidence="2" id="KW-0614">Plasmid</keyword>
<evidence type="ECO:0000259" key="1">
    <source>
        <dbReference type="Pfam" id="PF02627"/>
    </source>
</evidence>
<dbReference type="EMBL" id="CP002507">
    <property type="protein sequence ID" value="ADW76705.1"/>
    <property type="molecule type" value="Genomic_DNA"/>
</dbReference>
<dbReference type="KEGG" id="rah:Rahaq_5139"/>
<proteinExistence type="predicted"/>
<dbReference type="InterPro" id="IPR004675">
    <property type="entry name" value="AhpD_core"/>
</dbReference>
<evidence type="ECO:0000313" key="3">
    <source>
        <dbReference type="Proteomes" id="UP000007257"/>
    </source>
</evidence>
<feature type="domain" description="Carboxymuconolactone decarboxylase-like" evidence="1">
    <location>
        <begin position="52"/>
        <end position="103"/>
    </location>
</feature>
<keyword evidence="2" id="KW-0560">Oxidoreductase</keyword>
<gene>
    <name evidence="2" type="ordered locus">Rahaq_5139</name>
</gene>
<sequence>MSRLTSVHPENATGQTADLFSAIKRAMGKVPNAYQTIGIAPDILGQALQHNVTLTKSELNKQEIEAVNLVVSEVSGCDYCLAAHTLTGKMAGYSVEQIQALRRGEYPEDQHIDALVRFVKTLVTTRNTLPEETVSRFLAAGFSDRQVVEVISAVSAILFTNMINRVNDTVVDFPRIN</sequence>
<dbReference type="PANTHER" id="PTHR35446">
    <property type="entry name" value="SI:CH211-175M2.5"/>
    <property type="match status" value="1"/>
</dbReference>
<dbReference type="Gene3D" id="1.20.1290.10">
    <property type="entry name" value="AhpD-like"/>
    <property type="match status" value="1"/>
</dbReference>
<dbReference type="OrthoDB" id="9808310at2"/>
<dbReference type="HOGENOM" id="CLU_082760_5_0_6"/>
<evidence type="ECO:0000313" key="2">
    <source>
        <dbReference type="EMBL" id="ADW76705.1"/>
    </source>
</evidence>
<reference evidence="3" key="1">
    <citation type="submission" date="2011-01" db="EMBL/GenBank/DDBJ databases">
        <title>Complete sequence of plasmid2 of Rahnella sp. Y9602.</title>
        <authorList>
            <consortium name="US DOE Joint Genome Institute"/>
            <person name="Lucas S."/>
            <person name="Copeland A."/>
            <person name="Lapidus A."/>
            <person name="Cheng J.-F."/>
            <person name="Goodwin L."/>
            <person name="Pitluck S."/>
            <person name="Lu M."/>
            <person name="Detter J.C."/>
            <person name="Han C."/>
            <person name="Tapia R."/>
            <person name="Land M."/>
            <person name="Hauser L."/>
            <person name="Kyrpides N."/>
            <person name="Ivanova N."/>
            <person name="Ovchinnikova G."/>
            <person name="Pagani I."/>
            <person name="Sobecky P.A."/>
            <person name="Martinez R.J."/>
            <person name="Woyke T."/>
        </authorList>
    </citation>
    <scope>NUCLEOTIDE SEQUENCE [LARGE SCALE GENOMIC DNA]</scope>
    <source>
        <strain evidence="3">Y9602</strain>
        <plasmid evidence="3">pRAHAQ02</plasmid>
    </source>
</reference>
<keyword evidence="2" id="KW-0575">Peroxidase</keyword>
<dbReference type="Proteomes" id="UP000007257">
    <property type="component" value="Plasmid pRAHAQ02"/>
</dbReference>
<protein>
    <submittedName>
        <fullName evidence="2">Alkylhydroperoxidase like protein, AhpD family</fullName>
    </submittedName>
</protein>
<dbReference type="Pfam" id="PF02627">
    <property type="entry name" value="CMD"/>
    <property type="match status" value="1"/>
</dbReference>
<dbReference type="GeneID" id="95420323"/>
<dbReference type="AlphaFoldDB" id="A0A0H3FIZ4"/>
<reference evidence="2 3" key="2">
    <citation type="journal article" date="2012" name="J. Bacteriol.">
        <title>Complete Genome Sequence of Rahnella sp. Strain Y9602, a Gammaproteobacterium Isolate from Metal- and Radionuclide-Contaminated Soil.</title>
        <authorList>
            <person name="Martinez R.J."/>
            <person name="Bruce D."/>
            <person name="Detter C."/>
            <person name="Goodwin L.A."/>
            <person name="Han J."/>
            <person name="Han C.S."/>
            <person name="Held B."/>
            <person name="Land M.L."/>
            <person name="Mikhailova N."/>
            <person name="Nolan M."/>
            <person name="Pennacchio L."/>
            <person name="Pitluck S."/>
            <person name="Tapia R."/>
            <person name="Woyke T."/>
            <person name="Sobecky P.A."/>
        </authorList>
    </citation>
    <scope>NUCLEOTIDE SEQUENCE [LARGE SCALE GENOMIC DNA]</scope>
    <source>
        <strain evidence="2 3">Y9602</strain>
        <plasmid evidence="2 3">pRAHAQ02</plasmid>
    </source>
</reference>
<dbReference type="PANTHER" id="PTHR35446:SF3">
    <property type="entry name" value="CMD DOMAIN-CONTAINING PROTEIN"/>
    <property type="match status" value="1"/>
</dbReference>
<dbReference type="InterPro" id="IPR003779">
    <property type="entry name" value="CMD-like"/>
</dbReference>
<dbReference type="InterPro" id="IPR029032">
    <property type="entry name" value="AhpD-like"/>
</dbReference>
<dbReference type="GO" id="GO:0051920">
    <property type="term" value="F:peroxiredoxin activity"/>
    <property type="evidence" value="ECO:0007669"/>
    <property type="project" value="InterPro"/>
</dbReference>
<dbReference type="SUPFAM" id="SSF69118">
    <property type="entry name" value="AhpD-like"/>
    <property type="match status" value="1"/>
</dbReference>